<sequence length="218" mass="23388">MKKIFWSIPITIIVLGSCKSMNNTQKGTGIGAAGGAAIGALVAKNSVVGALVGAAVGGTAGYFIGKDMDKQSKELKQAVPNAEVERVGEGINLTFNSGLLFKINSANLSDSAKQDLTKVAGVFNKYPDTKILLEGHTDDTGPDDFNMDLSKKRAESVADYLATQGVDTARLIKKWYGETQPKFPNDSEANRVKNRRVEIGVYADDKMKEKANKGEIKE</sequence>
<evidence type="ECO:0000256" key="1">
    <source>
        <dbReference type="ARBA" id="ARBA00004442"/>
    </source>
</evidence>
<dbReference type="RefSeq" id="WP_369327727.1">
    <property type="nucleotide sequence ID" value="NZ_JAULBC010000001.1"/>
</dbReference>
<evidence type="ECO:0000313" key="6">
    <source>
        <dbReference type="EMBL" id="MEX6686334.1"/>
    </source>
</evidence>
<evidence type="ECO:0000256" key="2">
    <source>
        <dbReference type="ARBA" id="ARBA00023136"/>
    </source>
</evidence>
<dbReference type="InterPro" id="IPR006664">
    <property type="entry name" value="OMP_bac"/>
</dbReference>
<dbReference type="Proteomes" id="UP001560573">
    <property type="component" value="Unassembled WGS sequence"/>
</dbReference>
<dbReference type="InterPro" id="IPR039567">
    <property type="entry name" value="Gly-zipper"/>
</dbReference>
<keyword evidence="7" id="KW-1185">Reference proteome</keyword>
<dbReference type="InterPro" id="IPR036737">
    <property type="entry name" value="OmpA-like_sf"/>
</dbReference>
<organism evidence="6 7">
    <name type="scientific">Danxiaibacter flavus</name>
    <dbReference type="NCBI Taxonomy" id="3049108"/>
    <lineage>
        <taxon>Bacteria</taxon>
        <taxon>Pseudomonadati</taxon>
        <taxon>Bacteroidota</taxon>
        <taxon>Chitinophagia</taxon>
        <taxon>Chitinophagales</taxon>
        <taxon>Chitinophagaceae</taxon>
        <taxon>Danxiaibacter</taxon>
    </lineage>
</organism>
<dbReference type="InterPro" id="IPR050330">
    <property type="entry name" value="Bact_OuterMem_StrucFunc"/>
</dbReference>
<evidence type="ECO:0000259" key="5">
    <source>
        <dbReference type="PROSITE" id="PS51123"/>
    </source>
</evidence>
<evidence type="ECO:0000256" key="3">
    <source>
        <dbReference type="ARBA" id="ARBA00023237"/>
    </source>
</evidence>
<dbReference type="PROSITE" id="PS51257">
    <property type="entry name" value="PROKAR_LIPOPROTEIN"/>
    <property type="match status" value="1"/>
</dbReference>
<reference evidence="6 7" key="1">
    <citation type="submission" date="2023-07" db="EMBL/GenBank/DDBJ databases">
        <authorList>
            <person name="Lian W.-H."/>
        </authorList>
    </citation>
    <scope>NUCLEOTIDE SEQUENCE [LARGE SCALE GENOMIC DNA]</scope>
    <source>
        <strain evidence="6 7">SYSU DXS3180</strain>
    </source>
</reference>
<dbReference type="PROSITE" id="PS51123">
    <property type="entry name" value="OMPA_2"/>
    <property type="match status" value="1"/>
</dbReference>
<name>A0ABV3Z8Z1_9BACT</name>
<feature type="domain" description="OmpA-like" evidence="5">
    <location>
        <begin position="87"/>
        <end position="205"/>
    </location>
</feature>
<dbReference type="CDD" id="cd07185">
    <property type="entry name" value="OmpA_C-like"/>
    <property type="match status" value="1"/>
</dbReference>
<dbReference type="EMBL" id="JAULBC010000001">
    <property type="protein sequence ID" value="MEX6686334.1"/>
    <property type="molecule type" value="Genomic_DNA"/>
</dbReference>
<dbReference type="Gene3D" id="3.30.1330.60">
    <property type="entry name" value="OmpA-like domain"/>
    <property type="match status" value="1"/>
</dbReference>
<comment type="subcellular location">
    <subcellularLocation>
        <location evidence="1">Cell outer membrane</location>
    </subcellularLocation>
</comment>
<dbReference type="SUPFAM" id="SSF103088">
    <property type="entry name" value="OmpA-like"/>
    <property type="match status" value="1"/>
</dbReference>
<evidence type="ECO:0000313" key="7">
    <source>
        <dbReference type="Proteomes" id="UP001560573"/>
    </source>
</evidence>
<proteinExistence type="predicted"/>
<dbReference type="PANTHER" id="PTHR30329:SF21">
    <property type="entry name" value="LIPOPROTEIN YIAD-RELATED"/>
    <property type="match status" value="1"/>
</dbReference>
<gene>
    <name evidence="6" type="ORF">QTN47_02445</name>
</gene>
<keyword evidence="3" id="KW-0998">Cell outer membrane</keyword>
<dbReference type="Pfam" id="PF00691">
    <property type="entry name" value="OmpA"/>
    <property type="match status" value="1"/>
</dbReference>
<keyword evidence="2 4" id="KW-0472">Membrane</keyword>
<accession>A0ABV3Z8Z1</accession>
<comment type="caution">
    <text evidence="6">The sequence shown here is derived from an EMBL/GenBank/DDBJ whole genome shotgun (WGS) entry which is preliminary data.</text>
</comment>
<protein>
    <submittedName>
        <fullName evidence="6">OmpA family protein</fullName>
    </submittedName>
</protein>
<dbReference type="PANTHER" id="PTHR30329">
    <property type="entry name" value="STATOR ELEMENT OF FLAGELLAR MOTOR COMPLEX"/>
    <property type="match status" value="1"/>
</dbReference>
<dbReference type="Pfam" id="PF13488">
    <property type="entry name" value="Gly-zipper_Omp"/>
    <property type="match status" value="1"/>
</dbReference>
<evidence type="ECO:0000256" key="4">
    <source>
        <dbReference type="PROSITE-ProRule" id="PRU00473"/>
    </source>
</evidence>
<dbReference type="PRINTS" id="PR01021">
    <property type="entry name" value="OMPADOMAIN"/>
</dbReference>
<dbReference type="InterPro" id="IPR006665">
    <property type="entry name" value="OmpA-like"/>
</dbReference>